<organism evidence="2 3">
    <name type="scientific">Rhipicephalus sanguineus</name>
    <name type="common">Brown dog tick</name>
    <name type="synonym">Ixodes sanguineus</name>
    <dbReference type="NCBI Taxonomy" id="34632"/>
    <lineage>
        <taxon>Eukaryota</taxon>
        <taxon>Metazoa</taxon>
        <taxon>Ecdysozoa</taxon>
        <taxon>Arthropoda</taxon>
        <taxon>Chelicerata</taxon>
        <taxon>Arachnida</taxon>
        <taxon>Acari</taxon>
        <taxon>Parasitiformes</taxon>
        <taxon>Ixodida</taxon>
        <taxon>Ixodoidea</taxon>
        <taxon>Ixodidae</taxon>
        <taxon>Rhipicephalinae</taxon>
        <taxon>Rhipicephalus</taxon>
        <taxon>Rhipicephalus</taxon>
    </lineage>
</organism>
<dbReference type="InterPro" id="IPR002172">
    <property type="entry name" value="LDrepeatLR_classA_rpt"/>
</dbReference>
<dbReference type="AlphaFoldDB" id="A0A9D4QFL1"/>
<dbReference type="CDD" id="cd00112">
    <property type="entry name" value="LDLa"/>
    <property type="match status" value="1"/>
</dbReference>
<gene>
    <name evidence="2" type="ORF">HPB52_001804</name>
</gene>
<comment type="caution">
    <text evidence="2">The sequence shown here is derived from an EMBL/GenBank/DDBJ whole genome shotgun (WGS) entry which is preliminary data.</text>
</comment>
<dbReference type="EMBL" id="JABSTV010001245">
    <property type="protein sequence ID" value="KAH7981923.1"/>
    <property type="molecule type" value="Genomic_DNA"/>
</dbReference>
<reference evidence="2" key="2">
    <citation type="submission" date="2021-09" db="EMBL/GenBank/DDBJ databases">
        <authorList>
            <person name="Jia N."/>
            <person name="Wang J."/>
            <person name="Shi W."/>
            <person name="Du L."/>
            <person name="Sun Y."/>
            <person name="Zhan W."/>
            <person name="Jiang J."/>
            <person name="Wang Q."/>
            <person name="Zhang B."/>
            <person name="Ji P."/>
            <person name="Sakyi L.B."/>
            <person name="Cui X."/>
            <person name="Yuan T."/>
            <person name="Jiang B."/>
            <person name="Yang W."/>
            <person name="Lam T.T.-Y."/>
            <person name="Chang Q."/>
            <person name="Ding S."/>
            <person name="Wang X."/>
            <person name="Zhu J."/>
            <person name="Ruan X."/>
            <person name="Zhao L."/>
            <person name="Wei J."/>
            <person name="Que T."/>
            <person name="Du C."/>
            <person name="Cheng J."/>
            <person name="Dai P."/>
            <person name="Han X."/>
            <person name="Huang E."/>
            <person name="Gao Y."/>
            <person name="Liu J."/>
            <person name="Shao H."/>
            <person name="Ye R."/>
            <person name="Li L."/>
            <person name="Wei W."/>
            <person name="Wang X."/>
            <person name="Wang C."/>
            <person name="Huo Q."/>
            <person name="Li W."/>
            <person name="Guo W."/>
            <person name="Chen H."/>
            <person name="Chen S."/>
            <person name="Zhou L."/>
            <person name="Zhou L."/>
            <person name="Ni X."/>
            <person name="Tian J."/>
            <person name="Zhou Y."/>
            <person name="Sheng Y."/>
            <person name="Liu T."/>
            <person name="Pan Y."/>
            <person name="Xia L."/>
            <person name="Li J."/>
            <person name="Zhao F."/>
            <person name="Cao W."/>
        </authorList>
    </citation>
    <scope>NUCLEOTIDE SEQUENCE</scope>
    <source>
        <strain evidence="2">Rsan-2018</strain>
        <tissue evidence="2">Larvae</tissue>
    </source>
</reference>
<evidence type="ECO:0000313" key="3">
    <source>
        <dbReference type="Proteomes" id="UP000821837"/>
    </source>
</evidence>
<dbReference type="VEuPathDB" id="VectorBase:RSAN_029839"/>
<dbReference type="InterPro" id="IPR036055">
    <property type="entry name" value="LDL_receptor-like_sf"/>
</dbReference>
<protein>
    <submittedName>
        <fullName evidence="2">Uncharacterized protein</fullName>
    </submittedName>
</protein>
<evidence type="ECO:0000256" key="1">
    <source>
        <dbReference type="ARBA" id="ARBA00023157"/>
    </source>
</evidence>
<dbReference type="Proteomes" id="UP000821837">
    <property type="component" value="Chromosome 1"/>
</dbReference>
<dbReference type="SUPFAM" id="SSF57424">
    <property type="entry name" value="LDL receptor-like module"/>
    <property type="match status" value="1"/>
</dbReference>
<name>A0A9D4QFL1_RHISA</name>
<dbReference type="Gene3D" id="4.10.400.10">
    <property type="entry name" value="Low-density Lipoprotein Receptor"/>
    <property type="match status" value="1"/>
</dbReference>
<keyword evidence="1" id="KW-1015">Disulfide bond</keyword>
<evidence type="ECO:0000313" key="2">
    <source>
        <dbReference type="EMBL" id="KAH7981923.1"/>
    </source>
</evidence>
<reference evidence="2" key="1">
    <citation type="journal article" date="2020" name="Cell">
        <title>Large-Scale Comparative Analyses of Tick Genomes Elucidate Their Genetic Diversity and Vector Capacities.</title>
        <authorList>
            <consortium name="Tick Genome and Microbiome Consortium (TIGMIC)"/>
            <person name="Jia N."/>
            <person name="Wang J."/>
            <person name="Shi W."/>
            <person name="Du L."/>
            <person name="Sun Y."/>
            <person name="Zhan W."/>
            <person name="Jiang J.F."/>
            <person name="Wang Q."/>
            <person name="Zhang B."/>
            <person name="Ji P."/>
            <person name="Bell-Sakyi L."/>
            <person name="Cui X.M."/>
            <person name="Yuan T.T."/>
            <person name="Jiang B.G."/>
            <person name="Yang W.F."/>
            <person name="Lam T.T."/>
            <person name="Chang Q.C."/>
            <person name="Ding S.J."/>
            <person name="Wang X.J."/>
            <person name="Zhu J.G."/>
            <person name="Ruan X.D."/>
            <person name="Zhao L."/>
            <person name="Wei J.T."/>
            <person name="Ye R.Z."/>
            <person name="Que T.C."/>
            <person name="Du C.H."/>
            <person name="Zhou Y.H."/>
            <person name="Cheng J.X."/>
            <person name="Dai P.F."/>
            <person name="Guo W.B."/>
            <person name="Han X.H."/>
            <person name="Huang E.J."/>
            <person name="Li L.F."/>
            <person name="Wei W."/>
            <person name="Gao Y.C."/>
            <person name="Liu J.Z."/>
            <person name="Shao H.Z."/>
            <person name="Wang X."/>
            <person name="Wang C.C."/>
            <person name="Yang T.C."/>
            <person name="Huo Q.B."/>
            <person name="Li W."/>
            <person name="Chen H.Y."/>
            <person name="Chen S.E."/>
            <person name="Zhou L.G."/>
            <person name="Ni X.B."/>
            <person name="Tian J.H."/>
            <person name="Sheng Y."/>
            <person name="Liu T."/>
            <person name="Pan Y.S."/>
            <person name="Xia L.Y."/>
            <person name="Li J."/>
            <person name="Zhao F."/>
            <person name="Cao W.C."/>
        </authorList>
    </citation>
    <scope>NUCLEOTIDE SEQUENCE</scope>
    <source>
        <strain evidence="2">Rsan-2018</strain>
    </source>
</reference>
<accession>A0A9D4QFL1</accession>
<sequence length="144" mass="15651">MGLHTAIPDELWQAIKSELEKLKADSDLVPTLYDSLPRRCVNELKARGKEAHICDGIVDCPDFSDETTCVTLSGSGELWASPHGYLRAYRRGRFRKVCADGRELKQVAAAACTALGLGRVFRSLSKPRVTGFSPQATVARGASS</sequence>
<keyword evidence="3" id="KW-1185">Reference proteome</keyword>
<proteinExistence type="predicted"/>